<protein>
    <submittedName>
        <fullName evidence="2">Uncharacterized protein</fullName>
    </submittedName>
</protein>
<name>A0A173TS06_PARDI</name>
<sequence length="197" mass="23287">MKINENTIYIFLLGILAGIICMRCVNHFRESPKEEYIDKFEYEKESLAIFKKKELRNEHFKCFDQVVFWGTDSLNTFSLSDLCKDKKLFFCFSEKTCPPCIDAVIDMLNKVFTEKEIKTKIVLISPDYPTRLRNDCYGKKLLSLHNKNLGLPMELEDSFAPFLFIMDKDLCVKYLHIHNKALPQLSSIYLEEIRKMW</sequence>
<gene>
    <name evidence="2" type="ORF">ERS852429_01690</name>
</gene>
<dbReference type="AlphaFoldDB" id="A0A173TS06"/>
<dbReference type="SUPFAM" id="SSF52833">
    <property type="entry name" value="Thioredoxin-like"/>
    <property type="match status" value="1"/>
</dbReference>
<reference evidence="2 3" key="1">
    <citation type="submission" date="2015-09" db="EMBL/GenBank/DDBJ databases">
        <authorList>
            <consortium name="Pathogen Informatics"/>
        </authorList>
    </citation>
    <scope>NUCLEOTIDE SEQUENCE [LARGE SCALE GENOMIC DNA]</scope>
    <source>
        <strain evidence="2 3">2789STDY5608872</strain>
    </source>
</reference>
<proteinExistence type="predicted"/>
<organism evidence="2 3">
    <name type="scientific">Parabacteroides distasonis</name>
    <dbReference type="NCBI Taxonomy" id="823"/>
    <lineage>
        <taxon>Bacteria</taxon>
        <taxon>Pseudomonadati</taxon>
        <taxon>Bacteroidota</taxon>
        <taxon>Bacteroidia</taxon>
        <taxon>Bacteroidales</taxon>
        <taxon>Tannerellaceae</taxon>
        <taxon>Parabacteroides</taxon>
    </lineage>
</organism>
<dbReference type="Proteomes" id="UP000095591">
    <property type="component" value="Unassembled WGS sequence"/>
</dbReference>
<evidence type="ECO:0000256" key="1">
    <source>
        <dbReference type="SAM" id="Phobius"/>
    </source>
</evidence>
<dbReference type="InterPro" id="IPR036249">
    <property type="entry name" value="Thioredoxin-like_sf"/>
</dbReference>
<dbReference type="RefSeq" id="WP_057319290.1">
    <property type="nucleotide sequence ID" value="NZ_CYXP01000003.1"/>
</dbReference>
<keyword evidence="1" id="KW-1133">Transmembrane helix</keyword>
<dbReference type="EMBL" id="CYXP01000003">
    <property type="protein sequence ID" value="CUN04645.1"/>
    <property type="molecule type" value="Genomic_DNA"/>
</dbReference>
<evidence type="ECO:0000313" key="2">
    <source>
        <dbReference type="EMBL" id="CUN04645.1"/>
    </source>
</evidence>
<accession>A0A173TS06</accession>
<keyword evidence="1" id="KW-0472">Membrane</keyword>
<evidence type="ECO:0000313" key="3">
    <source>
        <dbReference type="Proteomes" id="UP000095591"/>
    </source>
</evidence>
<feature type="transmembrane region" description="Helical" evidence="1">
    <location>
        <begin position="6"/>
        <end position="25"/>
    </location>
</feature>
<dbReference type="Gene3D" id="3.40.30.10">
    <property type="entry name" value="Glutaredoxin"/>
    <property type="match status" value="1"/>
</dbReference>
<keyword evidence="1" id="KW-0812">Transmembrane</keyword>